<reference evidence="1 2" key="1">
    <citation type="journal article" date="2024" name="bioRxiv">
        <title>A reference genome for Trichogramma kaykai: A tiny desert-dwelling parasitoid wasp with competing sex-ratio distorters.</title>
        <authorList>
            <person name="Culotta J."/>
            <person name="Lindsey A.R."/>
        </authorList>
    </citation>
    <scope>NUCLEOTIDE SEQUENCE [LARGE SCALE GENOMIC DNA]</scope>
    <source>
        <strain evidence="1 2">KSX58</strain>
    </source>
</reference>
<organism evidence="1 2">
    <name type="scientific">Trichogramma kaykai</name>
    <dbReference type="NCBI Taxonomy" id="54128"/>
    <lineage>
        <taxon>Eukaryota</taxon>
        <taxon>Metazoa</taxon>
        <taxon>Ecdysozoa</taxon>
        <taxon>Arthropoda</taxon>
        <taxon>Hexapoda</taxon>
        <taxon>Insecta</taxon>
        <taxon>Pterygota</taxon>
        <taxon>Neoptera</taxon>
        <taxon>Endopterygota</taxon>
        <taxon>Hymenoptera</taxon>
        <taxon>Apocrita</taxon>
        <taxon>Proctotrupomorpha</taxon>
        <taxon>Chalcidoidea</taxon>
        <taxon>Trichogrammatidae</taxon>
        <taxon>Trichogramma</taxon>
    </lineage>
</organism>
<gene>
    <name evidence="1" type="ORF">TKK_010649</name>
</gene>
<sequence>MKQAKNEKKRKNCERTRIALSSALLRGSLVRTRMEGGERLVRIASRGRLVHCCPLTYSHIRLAHISATYVSTTLPPEPFVSSFS</sequence>
<dbReference type="Proteomes" id="UP001627154">
    <property type="component" value="Unassembled WGS sequence"/>
</dbReference>
<evidence type="ECO:0000313" key="1">
    <source>
        <dbReference type="EMBL" id="KAL3395271.1"/>
    </source>
</evidence>
<accession>A0ABD2WQG6</accession>
<dbReference type="AlphaFoldDB" id="A0ABD2WQG6"/>
<proteinExistence type="predicted"/>
<protein>
    <submittedName>
        <fullName evidence="1">Uncharacterized protein</fullName>
    </submittedName>
</protein>
<evidence type="ECO:0000313" key="2">
    <source>
        <dbReference type="Proteomes" id="UP001627154"/>
    </source>
</evidence>
<dbReference type="EMBL" id="JBJJXI010000084">
    <property type="protein sequence ID" value="KAL3395271.1"/>
    <property type="molecule type" value="Genomic_DNA"/>
</dbReference>
<comment type="caution">
    <text evidence="1">The sequence shown here is derived from an EMBL/GenBank/DDBJ whole genome shotgun (WGS) entry which is preliminary data.</text>
</comment>
<keyword evidence="2" id="KW-1185">Reference proteome</keyword>
<name>A0ABD2WQG6_9HYME</name>